<reference evidence="1 2" key="2">
    <citation type="submission" date="2018-03" db="EMBL/GenBank/DDBJ databases">
        <authorList>
            <person name="Keele B.F."/>
        </authorList>
    </citation>
    <scope>NUCLEOTIDE SEQUENCE [LARGE SCALE GENOMIC DNA]</scope>
    <source>
        <strain evidence="1 2">CCALA 016</strain>
    </source>
</reference>
<proteinExistence type="predicted"/>
<dbReference type="RefSeq" id="WP_106455935.1">
    <property type="nucleotide sequence ID" value="NZ_PXOH01000004.1"/>
</dbReference>
<sequence>MSEHRLGEIVIERPRGGSRCSSRRLKGVKKELDRITKEATEDGLLSPYLIKVKDKSKDLSDHLGPLRRLLRSKVGQPWDQVYSELCQQLKPNTLTGLHVISHLWDYVVLHVEMIDGVPYHKASASHRRYGPLGSYYQDNYFVHPETRILCLAPKVTNFNKKPKKPDDLIWIDDYHQYRKIDDIWYVITFKDFTPYLVVTDVVLKVPMTSKIAYDEYKKQIYAAHKRQCSKRELKLIQVRRDE</sequence>
<evidence type="ECO:0000313" key="1">
    <source>
        <dbReference type="EMBL" id="PSF38492.1"/>
    </source>
</evidence>
<keyword evidence="2" id="KW-1185">Reference proteome</keyword>
<dbReference type="AlphaFoldDB" id="A0A2T1M1D9"/>
<protein>
    <submittedName>
        <fullName evidence="1">Uncharacterized protein</fullName>
    </submittedName>
</protein>
<organism evidence="1 2">
    <name type="scientific">Aphanothece hegewaldii CCALA 016</name>
    <dbReference type="NCBI Taxonomy" id="2107694"/>
    <lineage>
        <taxon>Bacteria</taxon>
        <taxon>Bacillati</taxon>
        <taxon>Cyanobacteriota</taxon>
        <taxon>Cyanophyceae</taxon>
        <taxon>Oscillatoriophycideae</taxon>
        <taxon>Chroococcales</taxon>
        <taxon>Aphanothecaceae</taxon>
        <taxon>Aphanothece</taxon>
    </lineage>
</organism>
<gene>
    <name evidence="1" type="ORF">C7H19_05775</name>
</gene>
<dbReference type="EMBL" id="PXOH01000004">
    <property type="protein sequence ID" value="PSF38492.1"/>
    <property type="molecule type" value="Genomic_DNA"/>
</dbReference>
<evidence type="ECO:0000313" key="2">
    <source>
        <dbReference type="Proteomes" id="UP000239001"/>
    </source>
</evidence>
<dbReference type="OrthoDB" id="450143at2"/>
<comment type="caution">
    <text evidence="1">The sequence shown here is derived from an EMBL/GenBank/DDBJ whole genome shotgun (WGS) entry which is preliminary data.</text>
</comment>
<name>A0A2T1M1D9_9CHRO</name>
<accession>A0A2T1M1D9</accession>
<dbReference type="Proteomes" id="UP000239001">
    <property type="component" value="Unassembled WGS sequence"/>
</dbReference>
<reference evidence="1 2" key="1">
    <citation type="submission" date="2018-03" db="EMBL/GenBank/DDBJ databases">
        <title>The ancient ancestry and fast evolution of plastids.</title>
        <authorList>
            <person name="Moore K.R."/>
            <person name="Magnabosco C."/>
            <person name="Momper L."/>
            <person name="Gold D.A."/>
            <person name="Bosak T."/>
            <person name="Fournier G.P."/>
        </authorList>
    </citation>
    <scope>NUCLEOTIDE SEQUENCE [LARGE SCALE GENOMIC DNA]</scope>
    <source>
        <strain evidence="1 2">CCALA 016</strain>
    </source>
</reference>